<accession>A0A815IVE8</accession>
<dbReference type="Proteomes" id="UP000663870">
    <property type="component" value="Unassembled WGS sequence"/>
</dbReference>
<name>A0A815IVE8_9BILA</name>
<dbReference type="EMBL" id="CAJNOH010004445">
    <property type="protein sequence ID" value="CAF1369821.1"/>
    <property type="molecule type" value="Genomic_DNA"/>
</dbReference>
<protein>
    <submittedName>
        <fullName evidence="1">Uncharacterized protein</fullName>
    </submittedName>
</protein>
<dbReference type="EMBL" id="CAJNOL010005873">
    <property type="protein sequence ID" value="CAF1611093.1"/>
    <property type="molecule type" value="Genomic_DNA"/>
</dbReference>
<organism evidence="1 3">
    <name type="scientific">Rotaria sordida</name>
    <dbReference type="NCBI Taxonomy" id="392033"/>
    <lineage>
        <taxon>Eukaryota</taxon>
        <taxon>Metazoa</taxon>
        <taxon>Spiralia</taxon>
        <taxon>Gnathifera</taxon>
        <taxon>Rotifera</taxon>
        <taxon>Eurotatoria</taxon>
        <taxon>Bdelloidea</taxon>
        <taxon>Philodinida</taxon>
        <taxon>Philodinidae</taxon>
        <taxon>Rotaria</taxon>
    </lineage>
</organism>
<proteinExistence type="predicted"/>
<evidence type="ECO:0000313" key="2">
    <source>
        <dbReference type="EMBL" id="CAF1611093.1"/>
    </source>
</evidence>
<sequence length="311" mass="37025">MIHLRRLYFILYLPVQTRLDDIDLYWFNLDHHTVEYEINEVIFLYTIPYLLNSQRRVYNNSVAQQSTINNNNITHIEWIIDHDLLSIAKTLLHFEHVKSLHLFFNMTEMKLNPDSWHMILPFLRSLRVNFQRNPMQSRKLYNQSVTPNLYRYILLEQFRQCATALESLTLYWSDIRLLLKHSSSPWSFVRQLNILLDIDEKIPSPFLTKRLPTNEAFPQLQYLSFGGRRFSLTPPKKLANRILLWFDSLVSSSSKFIILHVNRCCGTYRSVPSTSRDILMTLLTECVHSRNLRYSSSKIIIDSNEEIIIWL</sequence>
<dbReference type="AlphaFoldDB" id="A0A815IVE8"/>
<reference evidence="1" key="1">
    <citation type="submission" date="2021-02" db="EMBL/GenBank/DDBJ databases">
        <authorList>
            <person name="Nowell W R."/>
        </authorList>
    </citation>
    <scope>NUCLEOTIDE SEQUENCE</scope>
</reference>
<comment type="caution">
    <text evidence="1">The sequence shown here is derived from an EMBL/GenBank/DDBJ whole genome shotgun (WGS) entry which is preliminary data.</text>
</comment>
<gene>
    <name evidence="2" type="ORF">JXQ802_LOCUS49400</name>
    <name evidence="1" type="ORF">PYM288_LOCUS33302</name>
</gene>
<keyword evidence="4" id="KW-1185">Reference proteome</keyword>
<evidence type="ECO:0000313" key="3">
    <source>
        <dbReference type="Proteomes" id="UP000663854"/>
    </source>
</evidence>
<dbReference type="Proteomes" id="UP000663854">
    <property type="component" value="Unassembled WGS sequence"/>
</dbReference>
<evidence type="ECO:0000313" key="1">
    <source>
        <dbReference type="EMBL" id="CAF1369821.1"/>
    </source>
</evidence>
<evidence type="ECO:0000313" key="4">
    <source>
        <dbReference type="Proteomes" id="UP000663870"/>
    </source>
</evidence>